<evidence type="ECO:0000256" key="4">
    <source>
        <dbReference type="ARBA" id="ARBA00022741"/>
    </source>
</evidence>
<dbReference type="FunFam" id="1.10.510.10:FF:000060">
    <property type="entry name" value="G-type lectin S-receptor-like serine/threonine-protein kinase"/>
    <property type="match status" value="1"/>
</dbReference>
<evidence type="ECO:0000256" key="8">
    <source>
        <dbReference type="ARBA" id="ARBA00023180"/>
    </source>
</evidence>
<keyword evidence="4 11" id="KW-0547">Nucleotide-binding</keyword>
<dbReference type="PANTHER" id="PTHR32444">
    <property type="entry name" value="BULB-TYPE LECTIN DOMAIN-CONTAINING PROTEIN"/>
    <property type="match status" value="1"/>
</dbReference>
<evidence type="ECO:0000259" key="14">
    <source>
        <dbReference type="PROSITE" id="PS50927"/>
    </source>
</evidence>
<feature type="domain" description="Protein kinase" evidence="13">
    <location>
        <begin position="498"/>
        <end position="728"/>
    </location>
</feature>
<evidence type="ECO:0000256" key="10">
    <source>
        <dbReference type="ARBA" id="ARBA00048679"/>
    </source>
</evidence>
<sequence>MVFSNLRVLRYVWEVTAGLATARDTITPTLPIRDGDTIISAGGSFELGFFNPRNSKRRYLGIWYKKISTTTRTVVWVANREAPLTDTSGVLTITHPGILVLRNATNGIIWSSNTTRTMESPVGQLLDSGNLVVKDGNNVNPVSFVWQSFDYPCDTLLPGMKIGRNLVTGLDWFLSSWKSTDDPAPGEFTLRLNLDGFPQGVVTKGQTVIYRTGSWDGVGFTGLPAPPNLQARHEFVLNDTEIYYRFWMRRSFIFARLVLNPFGVVQDNGWNSRSIDWQIYLTVPTDQCDSYNFCGAYAICNINHAPACECLEGFIPKSPKSWNQLNWTGGCIKRIACNNGDGFRKYTGLKLPDTSSSWYNRTMSLKDCERLCLKNCSCVAYANSNISGEGSGCLLWFDTLIDMRITDSLQDVYVRVAASELDQIKNQRHSSKKKTAVIIASSVTIVTGMVILGLILFVLKKKDRKEGFRKDNVNKGREEDLELPVFDLTIILDATHNFSNHNKLGEGGFGPVYRGTLMEGQEIAVKRLSKNSGQGVVEFKNEAQLIAKLQHRNLVKLLDKTRSKLLNWHTRMNIVGGIARGLLYLHQDSRLRIIHRDMKASNILLDKDMNPKISDFGMARTFWGDQTEENTKRIVGTYGYISPEYAVDGLFSIKSDVFSFGVIVLEIAWRLWIEERPLELLDEVISDSFTLSEVLRCIHVGLLCVQQKPSDRPDMSSVVLMLGSESLLPSPKQPGEIYIGDNDEFIQNETFYVPRAFRPQKWNPPSQDRYKVNIATSVHMAQRLTRMSVLIQVHTGFVMAAMCCTLPLAGDQFQIETQATSKVLTRVLPSLECL</sequence>
<reference evidence="16" key="1">
    <citation type="submission" date="2018-02" db="EMBL/GenBank/DDBJ databases">
        <authorList>
            <person name="Cohen D.B."/>
            <person name="Kent A.D."/>
        </authorList>
    </citation>
    <scope>NUCLEOTIDE SEQUENCE</scope>
</reference>
<feature type="domain" description="Apple" evidence="15">
    <location>
        <begin position="337"/>
        <end position="417"/>
    </location>
</feature>
<dbReference type="AlphaFoldDB" id="A0A2N9FDT8"/>
<feature type="domain" description="Bulb-type lectin" evidence="14">
    <location>
        <begin position="23"/>
        <end position="146"/>
    </location>
</feature>
<keyword evidence="3" id="KW-0732">Signal</keyword>
<dbReference type="Pfam" id="PF07714">
    <property type="entry name" value="PK_Tyr_Ser-Thr"/>
    <property type="match status" value="2"/>
</dbReference>
<dbReference type="Gene3D" id="2.90.10.10">
    <property type="entry name" value="Bulb-type lectin domain"/>
    <property type="match status" value="1"/>
</dbReference>
<comment type="similarity">
    <text evidence="11">Belongs to the protein kinase superfamily. Ser/Thr protein kinase family.</text>
</comment>
<dbReference type="GO" id="GO:0048544">
    <property type="term" value="P:recognition of pollen"/>
    <property type="evidence" value="ECO:0007669"/>
    <property type="project" value="InterPro"/>
</dbReference>
<dbReference type="Pfam" id="PF08276">
    <property type="entry name" value="PAN_2"/>
    <property type="match status" value="1"/>
</dbReference>
<evidence type="ECO:0000313" key="16">
    <source>
        <dbReference type="EMBL" id="SPC85039.1"/>
    </source>
</evidence>
<dbReference type="InterPro" id="IPR001245">
    <property type="entry name" value="Ser-Thr/Tyr_kinase_cat_dom"/>
</dbReference>
<dbReference type="PANTHER" id="PTHR32444:SF183">
    <property type="entry name" value="APPLE DOMAIN-CONTAINING PROTEIN"/>
    <property type="match status" value="1"/>
</dbReference>
<dbReference type="CDD" id="cd00028">
    <property type="entry name" value="B_lectin"/>
    <property type="match status" value="1"/>
</dbReference>
<keyword evidence="1 11" id="KW-0723">Serine/threonine-protein kinase</keyword>
<dbReference type="SMART" id="SM00220">
    <property type="entry name" value="S_TKc"/>
    <property type="match status" value="1"/>
</dbReference>
<keyword evidence="2 11" id="KW-0808">Transferase</keyword>
<dbReference type="Gene3D" id="3.30.200.20">
    <property type="entry name" value="Phosphorylase Kinase, domain 1"/>
    <property type="match status" value="1"/>
</dbReference>
<feature type="transmembrane region" description="Helical" evidence="12">
    <location>
        <begin position="789"/>
        <end position="809"/>
    </location>
</feature>
<dbReference type="GO" id="GO:0004674">
    <property type="term" value="F:protein serine/threonine kinase activity"/>
    <property type="evidence" value="ECO:0007669"/>
    <property type="project" value="UniProtKB-KW"/>
</dbReference>
<dbReference type="SMART" id="SM00473">
    <property type="entry name" value="PAN_AP"/>
    <property type="match status" value="1"/>
</dbReference>
<evidence type="ECO:0000256" key="1">
    <source>
        <dbReference type="ARBA" id="ARBA00022527"/>
    </source>
</evidence>
<keyword evidence="5 11" id="KW-0418">Kinase</keyword>
<dbReference type="CDD" id="cd01098">
    <property type="entry name" value="PAN_AP_plant"/>
    <property type="match status" value="1"/>
</dbReference>
<name>A0A2N9FDT8_FAGSY</name>
<dbReference type="FunFam" id="2.90.10.10:FF:000004">
    <property type="entry name" value="G-type lectin S-receptor-like serine/threonine-protein kinase"/>
    <property type="match status" value="1"/>
</dbReference>
<dbReference type="EC" id="2.7.11.1" evidence="11"/>
<keyword evidence="6 11" id="KW-0067">ATP-binding</keyword>
<evidence type="ECO:0000256" key="3">
    <source>
        <dbReference type="ARBA" id="ARBA00022729"/>
    </source>
</evidence>
<evidence type="ECO:0000256" key="6">
    <source>
        <dbReference type="ARBA" id="ARBA00022840"/>
    </source>
</evidence>
<proteinExistence type="inferred from homology"/>
<keyword evidence="8" id="KW-0325">Glycoprotein</keyword>
<comment type="catalytic activity">
    <reaction evidence="9 11">
        <text>L-threonyl-[protein] + ATP = O-phospho-L-threonyl-[protein] + ADP + H(+)</text>
        <dbReference type="Rhea" id="RHEA:46608"/>
        <dbReference type="Rhea" id="RHEA-COMP:11060"/>
        <dbReference type="Rhea" id="RHEA-COMP:11605"/>
        <dbReference type="ChEBI" id="CHEBI:15378"/>
        <dbReference type="ChEBI" id="CHEBI:30013"/>
        <dbReference type="ChEBI" id="CHEBI:30616"/>
        <dbReference type="ChEBI" id="CHEBI:61977"/>
        <dbReference type="ChEBI" id="CHEBI:456216"/>
        <dbReference type="EC" id="2.7.11.1"/>
    </reaction>
</comment>
<evidence type="ECO:0000256" key="7">
    <source>
        <dbReference type="ARBA" id="ARBA00023157"/>
    </source>
</evidence>
<dbReference type="InterPro" id="IPR003609">
    <property type="entry name" value="Pan_app"/>
</dbReference>
<dbReference type="PROSITE" id="PS50948">
    <property type="entry name" value="PAN"/>
    <property type="match status" value="1"/>
</dbReference>
<dbReference type="InterPro" id="IPR011009">
    <property type="entry name" value="Kinase-like_dom_sf"/>
</dbReference>
<dbReference type="InterPro" id="IPR000719">
    <property type="entry name" value="Prot_kinase_dom"/>
</dbReference>
<dbReference type="SMART" id="SM00108">
    <property type="entry name" value="B_lectin"/>
    <property type="match status" value="1"/>
</dbReference>
<dbReference type="InterPro" id="IPR036426">
    <property type="entry name" value="Bulb-type_lectin_dom_sf"/>
</dbReference>
<dbReference type="SUPFAM" id="SSF56112">
    <property type="entry name" value="Protein kinase-like (PK-like)"/>
    <property type="match status" value="1"/>
</dbReference>
<dbReference type="EMBL" id="OIVN01000752">
    <property type="protein sequence ID" value="SPC85039.1"/>
    <property type="molecule type" value="Genomic_DNA"/>
</dbReference>
<dbReference type="InterPro" id="IPR008271">
    <property type="entry name" value="Ser/Thr_kinase_AS"/>
</dbReference>
<dbReference type="InterPro" id="IPR000858">
    <property type="entry name" value="S_locus_glycoprot_dom"/>
</dbReference>
<gene>
    <name evidence="16" type="ORF">FSB_LOCUS12921</name>
</gene>
<comment type="catalytic activity">
    <reaction evidence="10 11">
        <text>L-seryl-[protein] + ATP = O-phospho-L-seryl-[protein] + ADP + H(+)</text>
        <dbReference type="Rhea" id="RHEA:17989"/>
        <dbReference type="Rhea" id="RHEA-COMP:9863"/>
        <dbReference type="Rhea" id="RHEA-COMP:11604"/>
        <dbReference type="ChEBI" id="CHEBI:15378"/>
        <dbReference type="ChEBI" id="CHEBI:29999"/>
        <dbReference type="ChEBI" id="CHEBI:30616"/>
        <dbReference type="ChEBI" id="CHEBI:83421"/>
        <dbReference type="ChEBI" id="CHEBI:456216"/>
        <dbReference type="EC" id="2.7.11.1"/>
    </reaction>
</comment>
<evidence type="ECO:0000256" key="5">
    <source>
        <dbReference type="ARBA" id="ARBA00022777"/>
    </source>
</evidence>
<keyword evidence="12" id="KW-1133">Transmembrane helix</keyword>
<evidence type="ECO:0000256" key="11">
    <source>
        <dbReference type="PIRNR" id="PIRNR000641"/>
    </source>
</evidence>
<keyword evidence="12" id="KW-0812">Transmembrane</keyword>
<evidence type="ECO:0000256" key="2">
    <source>
        <dbReference type="ARBA" id="ARBA00022679"/>
    </source>
</evidence>
<protein>
    <recommendedName>
        <fullName evidence="11">Receptor-like serine/threonine-protein kinase</fullName>
        <ecNumber evidence="11">2.7.11.1</ecNumber>
    </recommendedName>
</protein>
<dbReference type="SUPFAM" id="SSF51110">
    <property type="entry name" value="alpha-D-mannose-specific plant lectins"/>
    <property type="match status" value="1"/>
</dbReference>
<evidence type="ECO:0000259" key="13">
    <source>
        <dbReference type="PROSITE" id="PS50011"/>
    </source>
</evidence>
<dbReference type="InterPro" id="IPR024171">
    <property type="entry name" value="SRK-like_kinase"/>
</dbReference>
<keyword evidence="12" id="KW-0472">Membrane</keyword>
<dbReference type="PROSITE" id="PS50011">
    <property type="entry name" value="PROTEIN_KINASE_DOM"/>
    <property type="match status" value="1"/>
</dbReference>
<dbReference type="GO" id="GO:0005524">
    <property type="term" value="F:ATP binding"/>
    <property type="evidence" value="ECO:0007669"/>
    <property type="project" value="UniProtKB-KW"/>
</dbReference>
<dbReference type="Gene3D" id="3.50.4.10">
    <property type="entry name" value="Hepatocyte Growth Factor"/>
    <property type="match status" value="1"/>
</dbReference>
<evidence type="ECO:0000256" key="12">
    <source>
        <dbReference type="SAM" id="Phobius"/>
    </source>
</evidence>
<organism evidence="16">
    <name type="scientific">Fagus sylvatica</name>
    <name type="common">Beechnut</name>
    <dbReference type="NCBI Taxonomy" id="28930"/>
    <lineage>
        <taxon>Eukaryota</taxon>
        <taxon>Viridiplantae</taxon>
        <taxon>Streptophyta</taxon>
        <taxon>Embryophyta</taxon>
        <taxon>Tracheophyta</taxon>
        <taxon>Spermatophyta</taxon>
        <taxon>Magnoliopsida</taxon>
        <taxon>eudicotyledons</taxon>
        <taxon>Gunneridae</taxon>
        <taxon>Pentapetalae</taxon>
        <taxon>rosids</taxon>
        <taxon>fabids</taxon>
        <taxon>Fagales</taxon>
        <taxon>Fagaceae</taxon>
        <taxon>Fagus</taxon>
    </lineage>
</organism>
<dbReference type="PROSITE" id="PS00108">
    <property type="entry name" value="PROTEIN_KINASE_ST"/>
    <property type="match status" value="1"/>
</dbReference>
<evidence type="ECO:0000256" key="9">
    <source>
        <dbReference type="ARBA" id="ARBA00047899"/>
    </source>
</evidence>
<evidence type="ECO:0000259" key="15">
    <source>
        <dbReference type="PROSITE" id="PS50948"/>
    </source>
</evidence>
<feature type="transmembrane region" description="Helical" evidence="12">
    <location>
        <begin position="436"/>
        <end position="459"/>
    </location>
</feature>
<keyword evidence="7" id="KW-1015">Disulfide bond</keyword>
<dbReference type="Pfam" id="PF01453">
    <property type="entry name" value="B_lectin"/>
    <property type="match status" value="1"/>
</dbReference>
<dbReference type="PROSITE" id="PS50927">
    <property type="entry name" value="BULB_LECTIN"/>
    <property type="match status" value="1"/>
</dbReference>
<dbReference type="Pfam" id="PF00954">
    <property type="entry name" value="S_locus_glycop"/>
    <property type="match status" value="1"/>
</dbReference>
<dbReference type="InterPro" id="IPR001480">
    <property type="entry name" value="Bulb-type_lectin_dom"/>
</dbReference>
<accession>A0A2N9FDT8</accession>
<dbReference type="GO" id="GO:0106310">
    <property type="term" value="F:protein serine kinase activity"/>
    <property type="evidence" value="ECO:0007669"/>
    <property type="project" value="RHEA"/>
</dbReference>
<dbReference type="PIRSF" id="PIRSF000641">
    <property type="entry name" value="SRK"/>
    <property type="match status" value="1"/>
</dbReference>
<dbReference type="Gene3D" id="1.10.510.10">
    <property type="entry name" value="Transferase(Phosphotransferase) domain 1"/>
    <property type="match status" value="1"/>
</dbReference>